<sequence length="68" mass="7491">MKRVNLRRLLQSFLLCLVAFSAIGCAATDEPKKKVPVPPSDDSSGLPWNRPRSFESGAGMGRMMPQSR</sequence>
<evidence type="ECO:0000256" key="1">
    <source>
        <dbReference type="SAM" id="MobiDB-lite"/>
    </source>
</evidence>
<evidence type="ECO:0000313" key="3">
    <source>
        <dbReference type="EMBL" id="RBP38499.1"/>
    </source>
</evidence>
<organism evidence="3 4">
    <name type="scientific">Roseimicrobium gellanilyticum</name>
    <dbReference type="NCBI Taxonomy" id="748857"/>
    <lineage>
        <taxon>Bacteria</taxon>
        <taxon>Pseudomonadati</taxon>
        <taxon>Verrucomicrobiota</taxon>
        <taxon>Verrucomicrobiia</taxon>
        <taxon>Verrucomicrobiales</taxon>
        <taxon>Verrucomicrobiaceae</taxon>
        <taxon>Roseimicrobium</taxon>
    </lineage>
</organism>
<feature type="region of interest" description="Disordered" evidence="1">
    <location>
        <begin position="30"/>
        <end position="68"/>
    </location>
</feature>
<evidence type="ECO:0000256" key="2">
    <source>
        <dbReference type="SAM" id="SignalP"/>
    </source>
</evidence>
<gene>
    <name evidence="3" type="ORF">DES53_11116</name>
</gene>
<dbReference type="EMBL" id="QNRR01000011">
    <property type="protein sequence ID" value="RBP38499.1"/>
    <property type="molecule type" value="Genomic_DNA"/>
</dbReference>
<protein>
    <recommendedName>
        <fullName evidence="5">Lipoprotein</fullName>
    </recommendedName>
</protein>
<dbReference type="AlphaFoldDB" id="A0A366H8E0"/>
<feature type="signal peptide" evidence="2">
    <location>
        <begin position="1"/>
        <end position="26"/>
    </location>
</feature>
<evidence type="ECO:0000313" key="4">
    <source>
        <dbReference type="Proteomes" id="UP000253426"/>
    </source>
</evidence>
<comment type="caution">
    <text evidence="3">The sequence shown here is derived from an EMBL/GenBank/DDBJ whole genome shotgun (WGS) entry which is preliminary data.</text>
</comment>
<reference evidence="3 4" key="1">
    <citation type="submission" date="2018-06" db="EMBL/GenBank/DDBJ databases">
        <title>Genomic Encyclopedia of Type Strains, Phase IV (KMG-IV): sequencing the most valuable type-strain genomes for metagenomic binning, comparative biology and taxonomic classification.</title>
        <authorList>
            <person name="Goeker M."/>
        </authorList>
    </citation>
    <scope>NUCLEOTIDE SEQUENCE [LARGE SCALE GENOMIC DNA]</scope>
    <source>
        <strain evidence="3 4">DSM 25532</strain>
    </source>
</reference>
<feature type="chain" id="PRO_5016819497" description="Lipoprotein" evidence="2">
    <location>
        <begin position="27"/>
        <end position="68"/>
    </location>
</feature>
<dbReference type="PROSITE" id="PS51257">
    <property type="entry name" value="PROKAR_LIPOPROTEIN"/>
    <property type="match status" value="1"/>
</dbReference>
<dbReference type="Proteomes" id="UP000253426">
    <property type="component" value="Unassembled WGS sequence"/>
</dbReference>
<keyword evidence="4" id="KW-1185">Reference proteome</keyword>
<accession>A0A366H8E0</accession>
<keyword evidence="2" id="KW-0732">Signal</keyword>
<name>A0A366H8E0_9BACT</name>
<evidence type="ECO:0008006" key="5">
    <source>
        <dbReference type="Google" id="ProtNLM"/>
    </source>
</evidence>
<proteinExistence type="predicted"/>